<dbReference type="GeneID" id="65114347"/>
<dbReference type="RefSeq" id="YP_010096692.1">
    <property type="nucleotide sequence ID" value="NC_055751.1"/>
</dbReference>
<proteinExistence type="predicted"/>
<accession>A0A345KRB3</accession>
<dbReference type="KEGG" id="vg:65114347"/>
<protein>
    <submittedName>
        <fullName evidence="1">Uncharacterized protein</fullName>
    </submittedName>
</protein>
<sequence>MNVPESTTRVEEQVPTGIVWDRPRADVVRARVITAPGDGNRELIATIEYTLEQAAEMCSQLLRAMS</sequence>
<dbReference type="EMBL" id="MH479910">
    <property type="protein sequence ID" value="AXH45565.1"/>
    <property type="molecule type" value="Genomic_DNA"/>
</dbReference>
<organism evidence="1 2">
    <name type="scientific">Gordonia phage Danyall</name>
    <dbReference type="NCBI Taxonomy" id="2250390"/>
    <lineage>
        <taxon>Viruses</taxon>
        <taxon>Duplodnaviria</taxon>
        <taxon>Heunggongvirae</taxon>
        <taxon>Uroviricota</taxon>
        <taxon>Caudoviricetes</taxon>
        <taxon>Stackebrandtviridae</taxon>
        <taxon>Frickvirinae</taxon>
        <taxon>Wizardvirus</taxon>
        <taxon>Wizardvirus danyall</taxon>
    </lineage>
</organism>
<gene>
    <name evidence="1" type="primary">87</name>
    <name evidence="1" type="ORF">SEA_DANYALL_87</name>
</gene>
<evidence type="ECO:0000313" key="2">
    <source>
        <dbReference type="Proteomes" id="UP000259123"/>
    </source>
</evidence>
<evidence type="ECO:0000313" key="1">
    <source>
        <dbReference type="EMBL" id="AXH45565.1"/>
    </source>
</evidence>
<reference evidence="1 2" key="1">
    <citation type="submission" date="2018-06" db="EMBL/GenBank/DDBJ databases">
        <authorList>
            <person name="Brown M.E."/>
            <person name="Griffith B.C."/>
            <person name="Chatowsky O.R."/>
            <person name="Delesalle V.A."/>
            <person name="Garlena R.A."/>
            <person name="Russell D.A."/>
            <person name="Pope W.H."/>
            <person name="Jacobs-Sera D."/>
            <person name="Hatfull G.F."/>
        </authorList>
    </citation>
    <scope>NUCLEOTIDE SEQUENCE [LARGE SCALE GENOMIC DNA]</scope>
</reference>
<keyword evidence="2" id="KW-1185">Reference proteome</keyword>
<name>A0A345KRB3_9CAUD</name>
<dbReference type="Proteomes" id="UP000259123">
    <property type="component" value="Segment"/>
</dbReference>